<dbReference type="InterPro" id="IPR043502">
    <property type="entry name" value="DNA/RNA_pol_sf"/>
</dbReference>
<organism evidence="1 2">
    <name type="scientific">Plakobranchus ocellatus</name>
    <dbReference type="NCBI Taxonomy" id="259542"/>
    <lineage>
        <taxon>Eukaryota</taxon>
        <taxon>Metazoa</taxon>
        <taxon>Spiralia</taxon>
        <taxon>Lophotrochozoa</taxon>
        <taxon>Mollusca</taxon>
        <taxon>Gastropoda</taxon>
        <taxon>Heterobranchia</taxon>
        <taxon>Euthyneura</taxon>
        <taxon>Panpulmonata</taxon>
        <taxon>Sacoglossa</taxon>
        <taxon>Placobranchoidea</taxon>
        <taxon>Plakobranchidae</taxon>
        <taxon>Plakobranchus</taxon>
    </lineage>
</organism>
<dbReference type="CDD" id="cd01647">
    <property type="entry name" value="RT_LTR"/>
    <property type="match status" value="1"/>
</dbReference>
<dbReference type="PANTHER" id="PTHR24559:SF444">
    <property type="entry name" value="REVERSE TRANSCRIPTASE DOMAIN-CONTAINING PROTEIN"/>
    <property type="match status" value="1"/>
</dbReference>
<dbReference type="Proteomes" id="UP000735302">
    <property type="component" value="Unassembled WGS sequence"/>
</dbReference>
<dbReference type="EMBL" id="BLXT01002514">
    <property type="protein sequence ID" value="GFN95534.1"/>
    <property type="molecule type" value="Genomic_DNA"/>
</dbReference>
<evidence type="ECO:0000313" key="1">
    <source>
        <dbReference type="EMBL" id="GFN95534.1"/>
    </source>
</evidence>
<proteinExistence type="predicted"/>
<accession>A0AAV3ZK74</accession>
<dbReference type="Gene3D" id="3.10.10.10">
    <property type="entry name" value="HIV Type 1 Reverse Transcriptase, subunit A, domain 1"/>
    <property type="match status" value="1"/>
</dbReference>
<evidence type="ECO:0000313" key="2">
    <source>
        <dbReference type="Proteomes" id="UP000735302"/>
    </source>
</evidence>
<dbReference type="InterPro" id="IPR043128">
    <property type="entry name" value="Rev_trsase/Diguanyl_cyclase"/>
</dbReference>
<sequence length="194" mass="22108">MPPLRNQPESDASYHPMWNVSWRDLVSPSRHVFAVIVVSKPGSGIDTSIHPSSPTGSYCSGSTTRKEHLIALTSSTRLRHRLYLLPYVMRQTLFNELEDMENLGIIRKSNSPYASPVVVVKKKDGSNGVCIDYRRMNKLTVYDPHPTLPHADIFQGMENDKYCSKIDLSKGYWQIPVRQEDVPETVFMAMDRHC</sequence>
<dbReference type="AlphaFoldDB" id="A0AAV3ZK74"/>
<name>A0AAV3ZK74_9GAST</name>
<reference evidence="1 2" key="1">
    <citation type="journal article" date="2021" name="Elife">
        <title>Chloroplast acquisition without the gene transfer in kleptoplastic sea slugs, Plakobranchus ocellatus.</title>
        <authorList>
            <person name="Maeda T."/>
            <person name="Takahashi S."/>
            <person name="Yoshida T."/>
            <person name="Shimamura S."/>
            <person name="Takaki Y."/>
            <person name="Nagai Y."/>
            <person name="Toyoda A."/>
            <person name="Suzuki Y."/>
            <person name="Arimoto A."/>
            <person name="Ishii H."/>
            <person name="Satoh N."/>
            <person name="Nishiyama T."/>
            <person name="Hasebe M."/>
            <person name="Maruyama T."/>
            <person name="Minagawa J."/>
            <person name="Obokata J."/>
            <person name="Shigenobu S."/>
        </authorList>
    </citation>
    <scope>NUCLEOTIDE SEQUENCE [LARGE SCALE GENOMIC DNA]</scope>
</reference>
<gene>
    <name evidence="1" type="ORF">PoB_002204000</name>
</gene>
<dbReference type="PANTHER" id="PTHR24559">
    <property type="entry name" value="TRANSPOSON TY3-I GAG-POL POLYPROTEIN"/>
    <property type="match status" value="1"/>
</dbReference>
<comment type="caution">
    <text evidence="1">The sequence shown here is derived from an EMBL/GenBank/DDBJ whole genome shotgun (WGS) entry which is preliminary data.</text>
</comment>
<dbReference type="SUPFAM" id="SSF56672">
    <property type="entry name" value="DNA/RNA polymerases"/>
    <property type="match status" value="1"/>
</dbReference>
<dbReference type="Gene3D" id="3.30.70.270">
    <property type="match status" value="1"/>
</dbReference>
<keyword evidence="2" id="KW-1185">Reference proteome</keyword>
<protein>
    <submittedName>
        <fullName evidence="1">Zinc finger protein</fullName>
    </submittedName>
</protein>
<dbReference type="InterPro" id="IPR053134">
    <property type="entry name" value="RNA-dir_DNA_polymerase"/>
</dbReference>